<gene>
    <name evidence="2" type="ORF">AZI86_13290</name>
</gene>
<organism evidence="2 3">
    <name type="scientific">Bdellovibrio bacteriovorus</name>
    <dbReference type="NCBI Taxonomy" id="959"/>
    <lineage>
        <taxon>Bacteria</taxon>
        <taxon>Pseudomonadati</taxon>
        <taxon>Bdellovibrionota</taxon>
        <taxon>Bdellovibrionia</taxon>
        <taxon>Bdellovibrionales</taxon>
        <taxon>Pseudobdellovibrionaceae</taxon>
        <taxon>Bdellovibrio</taxon>
    </lineage>
</organism>
<keyword evidence="1" id="KW-0732">Signal</keyword>
<dbReference type="EMBL" id="LUKE01000003">
    <property type="protein sequence ID" value="KYG63792.1"/>
    <property type="molecule type" value="Genomic_DNA"/>
</dbReference>
<sequence>MNLLLRGAWASVMATSSMTMAMFKMHQGLDSEEQSPLPPALLTDDIQRKIGLAPNAAAEIKEELTMFSHYGYGALGGMTYSALTQKSEMHPLLKGSLFGLGVWGVSYFGLIPGLNLNPSGTKMTPSRNAMMLLAHLAWGASLGFAENELKKRGKTLLDGKSNPHKLQ</sequence>
<dbReference type="RefSeq" id="WP_061835686.1">
    <property type="nucleotide sequence ID" value="NZ_LUKE01000003.1"/>
</dbReference>
<evidence type="ECO:0000313" key="2">
    <source>
        <dbReference type="EMBL" id="KYG63792.1"/>
    </source>
</evidence>
<evidence type="ECO:0000313" key="3">
    <source>
        <dbReference type="Proteomes" id="UP000075320"/>
    </source>
</evidence>
<proteinExistence type="predicted"/>
<keyword evidence="3" id="KW-1185">Reference proteome</keyword>
<dbReference type="OrthoDB" id="6165073at2"/>
<name>A0A150WJ99_BDEBC</name>
<dbReference type="AlphaFoldDB" id="A0A150WJ99"/>
<feature type="chain" id="PRO_5007572675" description="DUF1440 domain-containing protein" evidence="1">
    <location>
        <begin position="22"/>
        <end position="167"/>
    </location>
</feature>
<reference evidence="2 3" key="1">
    <citation type="submission" date="2016-03" db="EMBL/GenBank/DDBJ databases">
        <authorList>
            <person name="Ploux O."/>
        </authorList>
    </citation>
    <scope>NUCLEOTIDE SEQUENCE [LARGE SCALE GENOMIC DNA]</scope>
    <source>
        <strain evidence="2 3">R0</strain>
    </source>
</reference>
<protein>
    <recommendedName>
        <fullName evidence="4">DUF1440 domain-containing protein</fullName>
    </recommendedName>
</protein>
<evidence type="ECO:0000256" key="1">
    <source>
        <dbReference type="SAM" id="SignalP"/>
    </source>
</evidence>
<evidence type="ECO:0008006" key="4">
    <source>
        <dbReference type="Google" id="ProtNLM"/>
    </source>
</evidence>
<accession>A0A150WJ99</accession>
<dbReference type="Proteomes" id="UP000075320">
    <property type="component" value="Unassembled WGS sequence"/>
</dbReference>
<comment type="caution">
    <text evidence="2">The sequence shown here is derived from an EMBL/GenBank/DDBJ whole genome shotgun (WGS) entry which is preliminary data.</text>
</comment>
<feature type="signal peptide" evidence="1">
    <location>
        <begin position="1"/>
        <end position="21"/>
    </location>
</feature>